<dbReference type="Proteomes" id="UP001054945">
    <property type="component" value="Unassembled WGS sequence"/>
</dbReference>
<proteinExistence type="predicted"/>
<feature type="compositionally biased region" description="Basic and acidic residues" evidence="1">
    <location>
        <begin position="1"/>
        <end position="19"/>
    </location>
</feature>
<comment type="caution">
    <text evidence="2">The sequence shown here is derived from an EMBL/GenBank/DDBJ whole genome shotgun (WGS) entry which is preliminary data.</text>
</comment>
<feature type="compositionally biased region" description="Polar residues" evidence="1">
    <location>
        <begin position="90"/>
        <end position="101"/>
    </location>
</feature>
<feature type="compositionally biased region" description="Basic and acidic residues" evidence="1">
    <location>
        <begin position="76"/>
        <end position="89"/>
    </location>
</feature>
<evidence type="ECO:0000256" key="1">
    <source>
        <dbReference type="SAM" id="MobiDB-lite"/>
    </source>
</evidence>
<sequence length="214" mass="23923">MSGKSPPDEQPSKPEETTRKVSAAAMEKIDNAISNVVTTLAKNESPSSSEKEKKKSLWSAGTCDDGYSSYTSTPKSVDHKSCGESHPDKTSNCPTVLSSSPCPRTQLTEEVRIRKKGRPGARKPISSFLLSDLLLIWLTCEIPLCYRNGGAHTVFKSQKTVQSYEAEGKNFYECQWASLSIRFCSYRQKISEVLDNRKKLKRCSDLILKIRKLH</sequence>
<gene>
    <name evidence="2" type="primary">SLC6A3_2</name>
    <name evidence="2" type="ORF">CEXT_770391</name>
</gene>
<protein>
    <submittedName>
        <fullName evidence="2">Transporter</fullName>
    </submittedName>
</protein>
<reference evidence="2 3" key="1">
    <citation type="submission" date="2021-06" db="EMBL/GenBank/DDBJ databases">
        <title>Caerostris extrusa draft genome.</title>
        <authorList>
            <person name="Kono N."/>
            <person name="Arakawa K."/>
        </authorList>
    </citation>
    <scope>NUCLEOTIDE SEQUENCE [LARGE SCALE GENOMIC DNA]</scope>
</reference>
<feature type="region of interest" description="Disordered" evidence="1">
    <location>
        <begin position="1"/>
        <end position="60"/>
    </location>
</feature>
<evidence type="ECO:0000313" key="3">
    <source>
        <dbReference type="Proteomes" id="UP001054945"/>
    </source>
</evidence>
<keyword evidence="3" id="KW-1185">Reference proteome</keyword>
<feature type="region of interest" description="Disordered" evidence="1">
    <location>
        <begin position="74"/>
        <end position="101"/>
    </location>
</feature>
<accession>A0AAV4RDJ0</accession>
<evidence type="ECO:0000313" key="2">
    <source>
        <dbReference type="EMBL" id="GIY18177.1"/>
    </source>
</evidence>
<name>A0AAV4RDJ0_CAEEX</name>
<dbReference type="AlphaFoldDB" id="A0AAV4RDJ0"/>
<organism evidence="2 3">
    <name type="scientific">Caerostris extrusa</name>
    <name type="common">Bark spider</name>
    <name type="synonym">Caerostris bankana</name>
    <dbReference type="NCBI Taxonomy" id="172846"/>
    <lineage>
        <taxon>Eukaryota</taxon>
        <taxon>Metazoa</taxon>
        <taxon>Ecdysozoa</taxon>
        <taxon>Arthropoda</taxon>
        <taxon>Chelicerata</taxon>
        <taxon>Arachnida</taxon>
        <taxon>Araneae</taxon>
        <taxon>Araneomorphae</taxon>
        <taxon>Entelegynae</taxon>
        <taxon>Araneoidea</taxon>
        <taxon>Araneidae</taxon>
        <taxon>Caerostris</taxon>
    </lineage>
</organism>
<feature type="compositionally biased region" description="Polar residues" evidence="1">
    <location>
        <begin position="32"/>
        <end position="41"/>
    </location>
</feature>
<dbReference type="EMBL" id="BPLR01007583">
    <property type="protein sequence ID" value="GIY18177.1"/>
    <property type="molecule type" value="Genomic_DNA"/>
</dbReference>